<dbReference type="CDD" id="cd00118">
    <property type="entry name" value="LysM"/>
    <property type="match status" value="3"/>
</dbReference>
<dbReference type="InterPro" id="IPR018392">
    <property type="entry name" value="LysM"/>
</dbReference>
<evidence type="ECO:0000256" key="7">
    <source>
        <dbReference type="SAM" id="MobiDB-lite"/>
    </source>
</evidence>
<keyword evidence="12" id="KW-1185">Reference proteome</keyword>
<feature type="chain" id="PRO_5025365177" evidence="8">
    <location>
        <begin position="26"/>
        <end position="360"/>
    </location>
</feature>
<comment type="caution">
    <text evidence="11">The sequence shown here is derived from an EMBL/GenBank/DDBJ whole genome shotgun (WGS) entry which is preliminary data.</text>
</comment>
<dbReference type="PROSITE" id="PS51935">
    <property type="entry name" value="NLPC_P60"/>
    <property type="match status" value="1"/>
</dbReference>
<keyword evidence="2" id="KW-0645">Protease</keyword>
<dbReference type="InterPro" id="IPR036779">
    <property type="entry name" value="LysM_dom_sf"/>
</dbReference>
<dbReference type="Pfam" id="PF00877">
    <property type="entry name" value="NLPC_P60"/>
    <property type="match status" value="1"/>
</dbReference>
<feature type="region of interest" description="Disordered" evidence="7">
    <location>
        <begin position="136"/>
        <end position="172"/>
    </location>
</feature>
<dbReference type="InterPro" id="IPR000064">
    <property type="entry name" value="NLP_P60_dom"/>
</dbReference>
<proteinExistence type="inferred from homology"/>
<comment type="similarity">
    <text evidence="1">Belongs to the peptidase C40 family.</text>
</comment>
<dbReference type="InterPro" id="IPR051202">
    <property type="entry name" value="Peptidase_C40"/>
</dbReference>
<feature type="domain" description="LysM" evidence="9">
    <location>
        <begin position="90"/>
        <end position="133"/>
    </location>
</feature>
<feature type="signal peptide" evidence="8">
    <location>
        <begin position="1"/>
        <end position="25"/>
    </location>
</feature>
<dbReference type="Pfam" id="PF01476">
    <property type="entry name" value="LysM"/>
    <property type="match status" value="3"/>
</dbReference>
<accession>A0A6A8D9Q8</accession>
<evidence type="ECO:0000259" key="9">
    <source>
        <dbReference type="PROSITE" id="PS51782"/>
    </source>
</evidence>
<dbReference type="Proteomes" id="UP000799092">
    <property type="component" value="Unassembled WGS sequence"/>
</dbReference>
<dbReference type="GO" id="GO:0008234">
    <property type="term" value="F:cysteine-type peptidase activity"/>
    <property type="evidence" value="ECO:0007669"/>
    <property type="project" value="UniProtKB-KW"/>
</dbReference>
<dbReference type="PROSITE" id="PS51782">
    <property type="entry name" value="LYSM"/>
    <property type="match status" value="3"/>
</dbReference>
<keyword evidence="4" id="KW-0677">Repeat</keyword>
<dbReference type="Gene3D" id="3.10.350.10">
    <property type="entry name" value="LysM domain"/>
    <property type="match status" value="3"/>
</dbReference>
<evidence type="ECO:0000256" key="4">
    <source>
        <dbReference type="ARBA" id="ARBA00022737"/>
    </source>
</evidence>
<feature type="domain" description="LysM" evidence="9">
    <location>
        <begin position="171"/>
        <end position="214"/>
    </location>
</feature>
<dbReference type="PANTHER" id="PTHR47053">
    <property type="entry name" value="MUREIN DD-ENDOPEPTIDASE MEPH-RELATED"/>
    <property type="match status" value="1"/>
</dbReference>
<evidence type="ECO:0000256" key="8">
    <source>
        <dbReference type="SAM" id="SignalP"/>
    </source>
</evidence>
<feature type="domain" description="NlpC/P60" evidence="10">
    <location>
        <begin position="239"/>
        <end position="360"/>
    </location>
</feature>
<keyword evidence="6" id="KW-0788">Thiol protease</keyword>
<organism evidence="11 12">
    <name type="scientific">Aquibacillus halophilus</name>
    <dbReference type="NCBI Taxonomy" id="930132"/>
    <lineage>
        <taxon>Bacteria</taxon>
        <taxon>Bacillati</taxon>
        <taxon>Bacillota</taxon>
        <taxon>Bacilli</taxon>
        <taxon>Bacillales</taxon>
        <taxon>Bacillaceae</taxon>
        <taxon>Aquibacillus</taxon>
    </lineage>
</organism>
<evidence type="ECO:0000256" key="5">
    <source>
        <dbReference type="ARBA" id="ARBA00022801"/>
    </source>
</evidence>
<evidence type="ECO:0000256" key="6">
    <source>
        <dbReference type="ARBA" id="ARBA00022807"/>
    </source>
</evidence>
<keyword evidence="5" id="KW-0378">Hydrolase</keyword>
<name>A0A6A8D9Q8_9BACI</name>
<gene>
    <name evidence="11" type="ORF">GH741_01145</name>
</gene>
<evidence type="ECO:0000313" key="11">
    <source>
        <dbReference type="EMBL" id="MRH41276.1"/>
    </source>
</evidence>
<dbReference type="AlphaFoldDB" id="A0A6A8D9Q8"/>
<dbReference type="SMART" id="SM00257">
    <property type="entry name" value="LysM"/>
    <property type="match status" value="3"/>
</dbReference>
<dbReference type="SUPFAM" id="SSF54001">
    <property type="entry name" value="Cysteine proteinases"/>
    <property type="match status" value="1"/>
</dbReference>
<feature type="compositionally biased region" description="Polar residues" evidence="7">
    <location>
        <begin position="136"/>
        <end position="148"/>
    </location>
</feature>
<evidence type="ECO:0000256" key="2">
    <source>
        <dbReference type="ARBA" id="ARBA00022670"/>
    </source>
</evidence>
<dbReference type="InterPro" id="IPR038765">
    <property type="entry name" value="Papain-like_cys_pep_sf"/>
</dbReference>
<evidence type="ECO:0000313" key="12">
    <source>
        <dbReference type="Proteomes" id="UP000799092"/>
    </source>
</evidence>
<evidence type="ECO:0000256" key="3">
    <source>
        <dbReference type="ARBA" id="ARBA00022729"/>
    </source>
</evidence>
<dbReference type="PANTHER" id="PTHR47053:SF1">
    <property type="entry name" value="MUREIN DD-ENDOPEPTIDASE MEPH-RELATED"/>
    <property type="match status" value="1"/>
</dbReference>
<dbReference type="GO" id="GO:0006508">
    <property type="term" value="P:proteolysis"/>
    <property type="evidence" value="ECO:0007669"/>
    <property type="project" value="UniProtKB-KW"/>
</dbReference>
<protein>
    <submittedName>
        <fullName evidence="11">LysM peptidoglycan-binding domain-containing protein</fullName>
    </submittedName>
</protein>
<sequence length="360" mass="39524">MKKKLLSITAGAVIASSLGVSVAEAATYKVQKGDSLWLIAQKHQTSVDNLRTINSLSSATIFPNQMLKIVLEPAPSKPTVKPEQIPKATATYTVKSGDSLSKIAAAHKTSISNLIEWNKLSSTLIYPGDVFTVTKPGSSTTTSESNKQAPPVKNSDSKPETNTPKPTTSTTTYKVKSGDSLWKISNNLNVTIANLKKWNKLTTDVIQIGQVLQLEKTPVEKIEQPKTPTKVEPPTEQVDYDITKLIDEANQLLGTAYLFGGSSLNTGFDCSGFIHYAYNKAGKSIGRYSSDGYYNRSFYVNNPQIGDLVFFENTYRKGISHLGIFIGNNNFIHAASSGVQITSLDDSYWKKHFEGFKRFY</sequence>
<dbReference type="Gene3D" id="3.90.1720.10">
    <property type="entry name" value="endopeptidase domain like (from Nostoc punctiforme)"/>
    <property type="match status" value="1"/>
</dbReference>
<evidence type="ECO:0000256" key="1">
    <source>
        <dbReference type="ARBA" id="ARBA00007074"/>
    </source>
</evidence>
<feature type="domain" description="LysM" evidence="9">
    <location>
        <begin position="26"/>
        <end position="69"/>
    </location>
</feature>
<reference evidence="11" key="1">
    <citation type="submission" date="2019-11" db="EMBL/GenBank/DDBJ databases">
        <authorList>
            <person name="Li J."/>
        </authorList>
    </citation>
    <scope>NUCLEOTIDE SEQUENCE</scope>
    <source>
        <strain evidence="11">B6B</strain>
    </source>
</reference>
<keyword evidence="3 8" id="KW-0732">Signal</keyword>
<dbReference type="EMBL" id="WJNG01000001">
    <property type="protein sequence ID" value="MRH41276.1"/>
    <property type="molecule type" value="Genomic_DNA"/>
</dbReference>
<dbReference type="SUPFAM" id="SSF54106">
    <property type="entry name" value="LysM domain"/>
    <property type="match status" value="3"/>
</dbReference>
<evidence type="ECO:0000259" key="10">
    <source>
        <dbReference type="PROSITE" id="PS51935"/>
    </source>
</evidence>
<dbReference type="RefSeq" id="WP_338079184.1">
    <property type="nucleotide sequence ID" value="NZ_WJNG01000001.1"/>
</dbReference>
<feature type="compositionally biased region" description="Low complexity" evidence="7">
    <location>
        <begin position="160"/>
        <end position="172"/>
    </location>
</feature>